<proteinExistence type="predicted"/>
<name>A0A2U1CQ44_9BURK</name>
<dbReference type="Gene3D" id="2.60.120.10">
    <property type="entry name" value="Jelly Rolls"/>
    <property type="match status" value="1"/>
</dbReference>
<dbReference type="Proteomes" id="UP000246145">
    <property type="component" value="Unassembled WGS sequence"/>
</dbReference>
<dbReference type="RefSeq" id="WP_017524169.1">
    <property type="nucleotide sequence ID" value="NZ_JACCEX010000001.1"/>
</dbReference>
<dbReference type="Pfam" id="PF12973">
    <property type="entry name" value="Cupin_7"/>
    <property type="match status" value="1"/>
</dbReference>
<keyword evidence="3" id="KW-1185">Reference proteome</keyword>
<accession>A0A2U1CQ44</accession>
<reference evidence="2 3" key="1">
    <citation type="submission" date="2018-04" db="EMBL/GenBank/DDBJ databases">
        <title>Genomic Encyclopedia of Type Strains, Phase IV (KMG-IV): sequencing the most valuable type-strain genomes for metagenomic binning, comparative biology and taxonomic classification.</title>
        <authorList>
            <person name="Goeker M."/>
        </authorList>
    </citation>
    <scope>NUCLEOTIDE SEQUENCE [LARGE SCALE GENOMIC DNA]</scope>
    <source>
        <strain evidence="2 3">DSM 10065</strain>
    </source>
</reference>
<dbReference type="AlphaFoldDB" id="A0A2U1CQ44"/>
<evidence type="ECO:0000313" key="2">
    <source>
        <dbReference type="EMBL" id="PVY68020.1"/>
    </source>
</evidence>
<dbReference type="InterPro" id="IPR025979">
    <property type="entry name" value="ChrR-like_cupin_dom"/>
</dbReference>
<dbReference type="SUPFAM" id="SSF51182">
    <property type="entry name" value="RmlC-like cupins"/>
    <property type="match status" value="1"/>
</dbReference>
<protein>
    <submittedName>
        <fullName evidence="2">ChrR-like protein with cupin domain</fullName>
    </submittedName>
</protein>
<dbReference type="InterPro" id="IPR011051">
    <property type="entry name" value="RmlC_Cupin_sf"/>
</dbReference>
<gene>
    <name evidence="2" type="ORF">C7440_0407</name>
</gene>
<dbReference type="InterPro" id="IPR014710">
    <property type="entry name" value="RmlC-like_jellyroll"/>
</dbReference>
<feature type="domain" description="ChrR-like cupin" evidence="1">
    <location>
        <begin position="24"/>
        <end position="119"/>
    </location>
</feature>
<comment type="caution">
    <text evidence="2">The sequence shown here is derived from an EMBL/GenBank/DDBJ whole genome shotgun (WGS) entry which is preliminary data.</text>
</comment>
<organism evidence="2 3">
    <name type="scientific">Pusillimonas noertemannii</name>
    <dbReference type="NCBI Taxonomy" id="305977"/>
    <lineage>
        <taxon>Bacteria</taxon>
        <taxon>Pseudomonadati</taxon>
        <taxon>Pseudomonadota</taxon>
        <taxon>Betaproteobacteria</taxon>
        <taxon>Burkholderiales</taxon>
        <taxon>Alcaligenaceae</taxon>
        <taxon>Pusillimonas</taxon>
    </lineage>
</organism>
<dbReference type="EMBL" id="QEKO01000001">
    <property type="protein sequence ID" value="PVY68020.1"/>
    <property type="molecule type" value="Genomic_DNA"/>
</dbReference>
<evidence type="ECO:0000259" key="1">
    <source>
        <dbReference type="Pfam" id="PF12973"/>
    </source>
</evidence>
<dbReference type="STRING" id="1231391.GCA_000308195_01811"/>
<evidence type="ECO:0000313" key="3">
    <source>
        <dbReference type="Proteomes" id="UP000246145"/>
    </source>
</evidence>
<dbReference type="OrthoDB" id="345639at2"/>
<sequence>MGTQASEHFHERLKGELEPTQNGSVYVRPQDMEWRPSQFEGVQIKVLYENKEAGEMTCLLKWEPGTTLPFHKHPEIEQSWVIEGSFSDHDGICRAGEYVYRVPGSMHETHSAEGCTILAIYRKPNIFRNSAGYDVEDKKQIKTDRQPSTFSPAAS</sequence>